<keyword evidence="3" id="KW-0716">Sensory transduction</keyword>
<accession>A0A8J2R4P0</accession>
<keyword evidence="9" id="KW-0807">Transducer</keyword>
<keyword evidence="8" id="KW-0675">Receptor</keyword>
<dbReference type="GO" id="GO:0005886">
    <property type="term" value="C:plasma membrane"/>
    <property type="evidence" value="ECO:0007669"/>
    <property type="project" value="UniProtKB-SubCell"/>
</dbReference>
<dbReference type="GO" id="GO:0007165">
    <property type="term" value="P:signal transduction"/>
    <property type="evidence" value="ECO:0007669"/>
    <property type="project" value="UniProtKB-KW"/>
</dbReference>
<keyword evidence="5" id="KW-0552">Olfaction</keyword>
<keyword evidence="12" id="KW-1185">Reference proteome</keyword>
<evidence type="ECO:0000256" key="10">
    <source>
        <dbReference type="SAM" id="Phobius"/>
    </source>
</evidence>
<dbReference type="Proteomes" id="UP000789524">
    <property type="component" value="Unassembled WGS sequence"/>
</dbReference>
<sequence length="106" mass="12588">MQSLRDREISFEFIFFFSGACLHFYMPCYYSNLLMEKSESLRNAIYFSGWESQRDIEIRKTILLMLTRTYVPLGIKTVFYPICLDTFAEMVRQAYGIYNIMNAAWG</sequence>
<evidence type="ECO:0000256" key="2">
    <source>
        <dbReference type="ARBA" id="ARBA00022475"/>
    </source>
</evidence>
<protein>
    <submittedName>
        <fullName evidence="11">(African queen) hypothetical protein</fullName>
    </submittedName>
</protein>
<evidence type="ECO:0000256" key="9">
    <source>
        <dbReference type="ARBA" id="ARBA00023224"/>
    </source>
</evidence>
<dbReference type="GO" id="GO:0004984">
    <property type="term" value="F:olfactory receptor activity"/>
    <property type="evidence" value="ECO:0007669"/>
    <property type="project" value="InterPro"/>
</dbReference>
<dbReference type="GO" id="GO:0005549">
    <property type="term" value="F:odorant binding"/>
    <property type="evidence" value="ECO:0007669"/>
    <property type="project" value="InterPro"/>
</dbReference>
<evidence type="ECO:0000256" key="3">
    <source>
        <dbReference type="ARBA" id="ARBA00022606"/>
    </source>
</evidence>
<dbReference type="PANTHER" id="PTHR21137:SF35">
    <property type="entry name" value="ODORANT RECEPTOR 19A-RELATED"/>
    <property type="match status" value="1"/>
</dbReference>
<dbReference type="AlphaFoldDB" id="A0A8J2R4P0"/>
<name>A0A8J2R4P0_9NEOP</name>
<dbReference type="InterPro" id="IPR004117">
    <property type="entry name" value="7tm6_olfct_rcpt"/>
</dbReference>
<dbReference type="EMBL" id="CAKASE010000077">
    <property type="protein sequence ID" value="CAG9578207.1"/>
    <property type="molecule type" value="Genomic_DNA"/>
</dbReference>
<evidence type="ECO:0000256" key="1">
    <source>
        <dbReference type="ARBA" id="ARBA00004651"/>
    </source>
</evidence>
<evidence type="ECO:0000256" key="8">
    <source>
        <dbReference type="ARBA" id="ARBA00023170"/>
    </source>
</evidence>
<keyword evidence="6 10" id="KW-1133">Transmembrane helix</keyword>
<evidence type="ECO:0000313" key="11">
    <source>
        <dbReference type="EMBL" id="CAG9578207.1"/>
    </source>
</evidence>
<keyword evidence="7 10" id="KW-0472">Membrane</keyword>
<gene>
    <name evidence="11" type="ORF">DCHRY22_LOCUS12645</name>
</gene>
<reference evidence="11" key="1">
    <citation type="submission" date="2021-09" db="EMBL/GenBank/DDBJ databases">
        <authorList>
            <person name="Martin H S."/>
        </authorList>
    </citation>
    <scope>NUCLEOTIDE SEQUENCE</scope>
</reference>
<dbReference type="OrthoDB" id="7604726at2759"/>
<comment type="caution">
    <text evidence="11">The sequence shown here is derived from an EMBL/GenBank/DDBJ whole genome shotgun (WGS) entry which is preliminary data.</text>
</comment>
<evidence type="ECO:0000256" key="6">
    <source>
        <dbReference type="ARBA" id="ARBA00022989"/>
    </source>
</evidence>
<feature type="transmembrane region" description="Helical" evidence="10">
    <location>
        <begin position="9"/>
        <end position="26"/>
    </location>
</feature>
<evidence type="ECO:0000256" key="5">
    <source>
        <dbReference type="ARBA" id="ARBA00022725"/>
    </source>
</evidence>
<dbReference type="PANTHER" id="PTHR21137">
    <property type="entry name" value="ODORANT RECEPTOR"/>
    <property type="match status" value="1"/>
</dbReference>
<evidence type="ECO:0000256" key="7">
    <source>
        <dbReference type="ARBA" id="ARBA00023136"/>
    </source>
</evidence>
<keyword evidence="4 10" id="KW-0812">Transmembrane</keyword>
<organism evidence="11 12">
    <name type="scientific">Danaus chrysippus</name>
    <name type="common">African queen</name>
    <dbReference type="NCBI Taxonomy" id="151541"/>
    <lineage>
        <taxon>Eukaryota</taxon>
        <taxon>Metazoa</taxon>
        <taxon>Ecdysozoa</taxon>
        <taxon>Arthropoda</taxon>
        <taxon>Hexapoda</taxon>
        <taxon>Insecta</taxon>
        <taxon>Pterygota</taxon>
        <taxon>Neoptera</taxon>
        <taxon>Endopterygota</taxon>
        <taxon>Lepidoptera</taxon>
        <taxon>Glossata</taxon>
        <taxon>Ditrysia</taxon>
        <taxon>Papilionoidea</taxon>
        <taxon>Nymphalidae</taxon>
        <taxon>Danainae</taxon>
        <taxon>Danaini</taxon>
        <taxon>Danaina</taxon>
        <taxon>Danaus</taxon>
        <taxon>Anosia</taxon>
    </lineage>
</organism>
<evidence type="ECO:0000313" key="12">
    <source>
        <dbReference type="Proteomes" id="UP000789524"/>
    </source>
</evidence>
<dbReference type="Pfam" id="PF02949">
    <property type="entry name" value="7tm_6"/>
    <property type="match status" value="1"/>
</dbReference>
<proteinExistence type="predicted"/>
<keyword evidence="2" id="KW-1003">Cell membrane</keyword>
<evidence type="ECO:0000256" key="4">
    <source>
        <dbReference type="ARBA" id="ARBA00022692"/>
    </source>
</evidence>
<comment type="subcellular location">
    <subcellularLocation>
        <location evidence="1">Cell membrane</location>
        <topology evidence="1">Multi-pass membrane protein</topology>
    </subcellularLocation>
</comment>